<accession>A0A328PTD4</accession>
<dbReference type="RefSeq" id="WP_112665517.1">
    <property type="nucleotide sequence ID" value="NZ_QKVO01000007.1"/>
</dbReference>
<evidence type="ECO:0000313" key="1">
    <source>
        <dbReference type="EMBL" id="RAO94990.1"/>
    </source>
</evidence>
<dbReference type="EMBL" id="QKVO01000007">
    <property type="protein sequence ID" value="RAO94990.1"/>
    <property type="molecule type" value="Genomic_DNA"/>
</dbReference>
<protein>
    <submittedName>
        <fullName evidence="1">Uncharacterized protein</fullName>
    </submittedName>
</protein>
<keyword evidence="2" id="KW-1185">Reference proteome</keyword>
<gene>
    <name evidence="1" type="ORF">DNK47_02115</name>
</gene>
<dbReference type="Proteomes" id="UP000249762">
    <property type="component" value="Unassembled WGS sequence"/>
</dbReference>
<organism evidence="1 2">
    <name type="scientific">Mycoplasma wenyonii</name>
    <dbReference type="NCBI Taxonomy" id="65123"/>
    <lineage>
        <taxon>Bacteria</taxon>
        <taxon>Bacillati</taxon>
        <taxon>Mycoplasmatota</taxon>
        <taxon>Mollicutes</taxon>
        <taxon>Mycoplasmataceae</taxon>
        <taxon>Mycoplasma</taxon>
    </lineage>
</organism>
<comment type="caution">
    <text evidence="1">The sequence shown here is derived from an EMBL/GenBank/DDBJ whole genome shotgun (WGS) entry which is preliminary data.</text>
</comment>
<proteinExistence type="predicted"/>
<reference evidence="2" key="1">
    <citation type="submission" date="2018-06" db="EMBL/GenBank/DDBJ databases">
        <authorList>
            <person name="Martinez Ocampo F."/>
            <person name="Quiroz Castaneda R.E."/>
            <person name="Rojas Lopez X."/>
        </authorList>
    </citation>
    <scope>NUCLEOTIDE SEQUENCE [LARGE SCALE GENOMIC DNA]</scope>
    <source>
        <strain evidence="2">INIFAP02</strain>
    </source>
</reference>
<name>A0A328PTD4_9MOLU</name>
<sequence length="74" mass="8137">MLREWYSVANGANGNTGVTFLRVENGVKREGAEFKFGVCRTSGGSITEDCDVEFNLGSLFKWNGFKPRITVSGK</sequence>
<evidence type="ECO:0000313" key="2">
    <source>
        <dbReference type="Proteomes" id="UP000249762"/>
    </source>
</evidence>
<dbReference type="AlphaFoldDB" id="A0A328PTD4"/>